<feature type="region of interest" description="Disordered" evidence="1">
    <location>
        <begin position="192"/>
        <end position="241"/>
    </location>
</feature>
<dbReference type="AlphaFoldDB" id="A0AA36IVN2"/>
<protein>
    <submittedName>
        <fullName evidence="2">Uncharacterized protein</fullName>
    </submittedName>
</protein>
<dbReference type="EMBL" id="CAUJNA010002646">
    <property type="protein sequence ID" value="CAJ1393750.1"/>
    <property type="molecule type" value="Genomic_DNA"/>
</dbReference>
<accession>A0AA36IVN2</accession>
<evidence type="ECO:0000256" key="1">
    <source>
        <dbReference type="SAM" id="MobiDB-lite"/>
    </source>
</evidence>
<gene>
    <name evidence="2" type="ORF">EVOR1521_LOCUS18550</name>
</gene>
<proteinExistence type="predicted"/>
<feature type="compositionally biased region" description="Basic and acidic residues" evidence="1">
    <location>
        <begin position="16"/>
        <end position="26"/>
    </location>
</feature>
<evidence type="ECO:0000313" key="3">
    <source>
        <dbReference type="Proteomes" id="UP001178507"/>
    </source>
</evidence>
<feature type="compositionally biased region" description="Basic and acidic residues" evidence="1">
    <location>
        <begin position="217"/>
        <end position="226"/>
    </location>
</feature>
<organism evidence="2 3">
    <name type="scientific">Effrenium voratum</name>
    <dbReference type="NCBI Taxonomy" id="2562239"/>
    <lineage>
        <taxon>Eukaryota</taxon>
        <taxon>Sar</taxon>
        <taxon>Alveolata</taxon>
        <taxon>Dinophyceae</taxon>
        <taxon>Suessiales</taxon>
        <taxon>Symbiodiniaceae</taxon>
        <taxon>Effrenium</taxon>
    </lineage>
</organism>
<feature type="region of interest" description="Disordered" evidence="1">
    <location>
        <begin position="1"/>
        <end position="98"/>
    </location>
</feature>
<reference evidence="2" key="1">
    <citation type="submission" date="2023-08" db="EMBL/GenBank/DDBJ databases">
        <authorList>
            <person name="Chen Y."/>
            <person name="Shah S."/>
            <person name="Dougan E. K."/>
            <person name="Thang M."/>
            <person name="Chan C."/>
        </authorList>
    </citation>
    <scope>NUCLEOTIDE SEQUENCE</scope>
</reference>
<evidence type="ECO:0000313" key="2">
    <source>
        <dbReference type="EMBL" id="CAJ1393750.1"/>
    </source>
</evidence>
<name>A0AA36IVN2_9DINO</name>
<sequence>MSFGKAQPRQNHALLPRRDRSLEVSHSKAPAVPRAPRPKEKPQSAGALARDTWSRKPSNESGGGLGHLTMPSEARRPRSESPFARINQLKRERECTENQAIEVGPPRRAESTVTDNNFHRGHILGQEITSFKGIHWSKVSNFEANERPLVRKSLLREMQEAPQELEWLKAKPKPNLPEEKDFSRRNVLAREAADDEDRHLDQHGQGQNGYHGRINVLRREVAKDGDTTNMPRPAGVEASGAPIFVRPRTLVKVSGIGS</sequence>
<dbReference type="Proteomes" id="UP001178507">
    <property type="component" value="Unassembled WGS sequence"/>
</dbReference>
<keyword evidence="3" id="KW-1185">Reference proteome</keyword>
<comment type="caution">
    <text evidence="2">The sequence shown here is derived from an EMBL/GenBank/DDBJ whole genome shotgun (WGS) entry which is preliminary data.</text>
</comment>